<name>A0A8H7D589_9AGAR</name>
<reference evidence="3" key="1">
    <citation type="submission" date="2020-05" db="EMBL/GenBank/DDBJ databases">
        <title>Mycena genomes resolve the evolution of fungal bioluminescence.</title>
        <authorList>
            <person name="Tsai I.J."/>
        </authorList>
    </citation>
    <scope>NUCLEOTIDE SEQUENCE</scope>
    <source>
        <strain evidence="3">CCC161011</strain>
    </source>
</reference>
<comment type="caution">
    <text evidence="3">The sequence shown here is derived from an EMBL/GenBank/DDBJ whole genome shotgun (WGS) entry which is preliminary data.</text>
</comment>
<evidence type="ECO:0000313" key="4">
    <source>
        <dbReference type="Proteomes" id="UP000620124"/>
    </source>
</evidence>
<keyword evidence="2" id="KW-0472">Membrane</keyword>
<evidence type="ECO:0000256" key="1">
    <source>
        <dbReference type="SAM" id="MobiDB-lite"/>
    </source>
</evidence>
<feature type="transmembrane region" description="Helical" evidence="2">
    <location>
        <begin position="35"/>
        <end position="55"/>
    </location>
</feature>
<feature type="transmembrane region" description="Helical" evidence="2">
    <location>
        <begin position="75"/>
        <end position="95"/>
    </location>
</feature>
<organism evidence="3 4">
    <name type="scientific">Mycena venus</name>
    <dbReference type="NCBI Taxonomy" id="2733690"/>
    <lineage>
        <taxon>Eukaryota</taxon>
        <taxon>Fungi</taxon>
        <taxon>Dikarya</taxon>
        <taxon>Basidiomycota</taxon>
        <taxon>Agaricomycotina</taxon>
        <taxon>Agaricomycetes</taxon>
        <taxon>Agaricomycetidae</taxon>
        <taxon>Agaricales</taxon>
        <taxon>Marasmiineae</taxon>
        <taxon>Mycenaceae</taxon>
        <taxon>Mycena</taxon>
    </lineage>
</organism>
<keyword evidence="4" id="KW-1185">Reference proteome</keyword>
<gene>
    <name evidence="3" type="ORF">MVEN_00708500</name>
</gene>
<keyword evidence="2" id="KW-1133">Transmembrane helix</keyword>
<keyword evidence="2" id="KW-0812">Transmembrane</keyword>
<evidence type="ECO:0000313" key="3">
    <source>
        <dbReference type="EMBL" id="KAF7359832.1"/>
    </source>
</evidence>
<dbReference type="OrthoDB" id="2121828at2759"/>
<dbReference type="AlphaFoldDB" id="A0A8H7D589"/>
<sequence length="248" mass="27651">MQDTEADEQELLITRPDSRLDADRWARGSSRRRRVWTISTLVLLVLPFAFLLWMTSSSRTSGPTHSDSNSTSLSISAPAAFRLNPSFAVAVGLMMRNRMRLTVRITYLRLIHAGTLAPLRVSIDELALTLIEADGARLMHDAWAEKAKEEGKGDLEHEEGFWIKAQMVEDEFAYDDPNMHPKARAILRYTTSPTTPSLNAEPLPTTRPGPPPGPGSTQDEIDAWFALPQFDEWALGAPSFPVCFPSFV</sequence>
<feature type="region of interest" description="Disordered" evidence="1">
    <location>
        <begin position="192"/>
        <end position="220"/>
    </location>
</feature>
<dbReference type="EMBL" id="JACAZI010000005">
    <property type="protein sequence ID" value="KAF7359832.1"/>
    <property type="molecule type" value="Genomic_DNA"/>
</dbReference>
<dbReference type="Proteomes" id="UP000620124">
    <property type="component" value="Unassembled WGS sequence"/>
</dbReference>
<dbReference type="InterPro" id="IPR008972">
    <property type="entry name" value="Cupredoxin"/>
</dbReference>
<feature type="compositionally biased region" description="Pro residues" evidence="1">
    <location>
        <begin position="205"/>
        <end position="214"/>
    </location>
</feature>
<evidence type="ECO:0000256" key="2">
    <source>
        <dbReference type="SAM" id="Phobius"/>
    </source>
</evidence>
<accession>A0A8H7D589</accession>
<proteinExistence type="predicted"/>
<dbReference type="Gene3D" id="2.60.40.420">
    <property type="entry name" value="Cupredoxins - blue copper proteins"/>
    <property type="match status" value="1"/>
</dbReference>
<protein>
    <submittedName>
        <fullName evidence="3">Ferroxidase/laccase group</fullName>
    </submittedName>
</protein>